<dbReference type="EMBL" id="MU006298">
    <property type="protein sequence ID" value="KAF2852544.1"/>
    <property type="molecule type" value="Genomic_DNA"/>
</dbReference>
<dbReference type="AlphaFoldDB" id="A0A6A7BAW8"/>
<evidence type="ECO:0000313" key="3">
    <source>
        <dbReference type="Proteomes" id="UP000799423"/>
    </source>
</evidence>
<protein>
    <recommendedName>
        <fullName evidence="1">F-box domain-containing protein</fullName>
    </recommendedName>
</protein>
<dbReference type="OrthoDB" id="5279806at2759"/>
<dbReference type="Pfam" id="PF00646">
    <property type="entry name" value="F-box"/>
    <property type="match status" value="1"/>
</dbReference>
<keyword evidence="3" id="KW-1185">Reference proteome</keyword>
<dbReference type="Proteomes" id="UP000799423">
    <property type="component" value="Unassembled WGS sequence"/>
</dbReference>
<sequence length="389" mass="45641">MMVLPIYRRALLDAKQNTSQTRCVVPEDILLQIISRCCINGLLTFRLTNKRTRALIDNYIATLAPAVARSTFPQSELLLAPLDSRRQYTLRWLVGLIPRQLAAIVVDQHRVGFDLSYARYGIDAEDPAGDELRRRVTTGWYILQEVYALSEDAPSKASLPKDSRDRLYKAKILEMFHKSQVDVEYLKEREDIILERRLLYLETLSVQDVKDFKLMMTMLSYVFNLSRKNIGPEYEPWVFDWDGGIDRQRDFRKGKSWLTWFVLSQGYKMFWDQWWHLPPNSAVNHIRDLALAAWKPIPQILADHQRQVTQQFQEAVDKKADFLNDFSASNPFRYFGDQRRFIGSGPRTSSFKQTMEHVPFLVKFRCPNELLERYKALQPRASDKRPEPR</sequence>
<dbReference type="InterPro" id="IPR001810">
    <property type="entry name" value="F-box_dom"/>
</dbReference>
<evidence type="ECO:0000259" key="1">
    <source>
        <dbReference type="Pfam" id="PF00646"/>
    </source>
</evidence>
<organism evidence="2 3">
    <name type="scientific">Plenodomus tracheiphilus IPT5</name>
    <dbReference type="NCBI Taxonomy" id="1408161"/>
    <lineage>
        <taxon>Eukaryota</taxon>
        <taxon>Fungi</taxon>
        <taxon>Dikarya</taxon>
        <taxon>Ascomycota</taxon>
        <taxon>Pezizomycotina</taxon>
        <taxon>Dothideomycetes</taxon>
        <taxon>Pleosporomycetidae</taxon>
        <taxon>Pleosporales</taxon>
        <taxon>Pleosporineae</taxon>
        <taxon>Leptosphaeriaceae</taxon>
        <taxon>Plenodomus</taxon>
    </lineage>
</organism>
<proteinExistence type="predicted"/>
<gene>
    <name evidence="2" type="ORF">T440DRAFT_466681</name>
</gene>
<reference evidence="2" key="1">
    <citation type="submission" date="2020-01" db="EMBL/GenBank/DDBJ databases">
        <authorList>
            <consortium name="DOE Joint Genome Institute"/>
            <person name="Haridas S."/>
            <person name="Albert R."/>
            <person name="Binder M."/>
            <person name="Bloem J."/>
            <person name="Labutti K."/>
            <person name="Salamov A."/>
            <person name="Andreopoulos B."/>
            <person name="Baker S.E."/>
            <person name="Barry K."/>
            <person name="Bills G."/>
            <person name="Bluhm B.H."/>
            <person name="Cannon C."/>
            <person name="Castanera R."/>
            <person name="Culley D.E."/>
            <person name="Daum C."/>
            <person name="Ezra D."/>
            <person name="Gonzalez J.B."/>
            <person name="Henrissat B."/>
            <person name="Kuo A."/>
            <person name="Liang C."/>
            <person name="Lipzen A."/>
            <person name="Lutzoni F."/>
            <person name="Magnuson J."/>
            <person name="Mondo S."/>
            <person name="Nolan M."/>
            <person name="Ohm R."/>
            <person name="Pangilinan J."/>
            <person name="Park H.-J."/>
            <person name="Ramirez L."/>
            <person name="Alfaro M."/>
            <person name="Sun H."/>
            <person name="Tritt A."/>
            <person name="Yoshinaga Y."/>
            <person name="Zwiers L.-H."/>
            <person name="Turgeon B.G."/>
            <person name="Goodwin S.B."/>
            <person name="Spatafora J.W."/>
            <person name="Crous P.W."/>
            <person name="Grigoriev I.V."/>
        </authorList>
    </citation>
    <scope>NUCLEOTIDE SEQUENCE</scope>
    <source>
        <strain evidence="2">IPT5</strain>
    </source>
</reference>
<name>A0A6A7BAW8_9PLEO</name>
<evidence type="ECO:0000313" key="2">
    <source>
        <dbReference type="EMBL" id="KAF2852544.1"/>
    </source>
</evidence>
<accession>A0A6A7BAW8</accession>
<feature type="domain" description="F-box" evidence="1">
    <location>
        <begin position="26"/>
        <end position="58"/>
    </location>
</feature>